<dbReference type="InterPro" id="IPR045861">
    <property type="entry name" value="CorA_cytoplasmic_dom"/>
</dbReference>
<dbReference type="HOGENOM" id="CLU_007127_8_1_9"/>
<keyword evidence="5" id="KW-0472">Membrane</keyword>
<dbReference type="EMBL" id="QXVO01000001">
    <property type="protein sequence ID" value="RIO47763.1"/>
    <property type="molecule type" value="Genomic_DNA"/>
</dbReference>
<dbReference type="GO" id="GO:0046873">
    <property type="term" value="F:metal ion transmembrane transporter activity"/>
    <property type="evidence" value="ECO:0007669"/>
    <property type="project" value="InterPro"/>
</dbReference>
<evidence type="ECO:0000256" key="3">
    <source>
        <dbReference type="ARBA" id="ARBA00022692"/>
    </source>
</evidence>
<dbReference type="GO" id="GO:0016020">
    <property type="term" value="C:membrane"/>
    <property type="evidence" value="ECO:0007669"/>
    <property type="project" value="UniProtKB-SubCell"/>
</dbReference>
<proteinExistence type="inferred from homology"/>
<dbReference type="PANTHER" id="PTHR47891:SF2">
    <property type="entry name" value="MAGNESIUM AND COBALT TRANSPORTER"/>
    <property type="match status" value="1"/>
</dbReference>
<keyword evidence="4" id="KW-1133">Transmembrane helix</keyword>
<comment type="caution">
    <text evidence="6">The sequence shown here is derived from an EMBL/GenBank/DDBJ whole genome shotgun (WGS) entry which is preliminary data.</text>
</comment>
<dbReference type="Gene3D" id="1.20.58.340">
    <property type="entry name" value="Magnesium transport protein CorA, transmembrane region"/>
    <property type="match status" value="2"/>
</dbReference>
<dbReference type="STRING" id="1284.SHYC_02555"/>
<sequence>MITAYRNNENLAIIETSDWSTAQWINVVKPTQEESQTLLEFFPFPKDFLEDALDSEESSRIENDESGYSLIISDFPVLKDDHYDIKSYHTSPLGIIIGKGVIITICSQSFNYFDHLLYQHVNLKYKSRFALNVLYEMSSEFNRALRLLNKERRQVDIKLQKRVTNLRLYFLSEIEKSLVYFIASLKTNASTHRKLYRLSTLKRFSEDDELLEDVLNEHQQAIETTELYLRIVESMTNSYASLLSNQLNTTMQTLTIFTVLLTLPTLVFSFFGMNVPLPIDAQSGISWIIVIAISLILVVLTSILLWHSNRLK</sequence>
<comment type="similarity">
    <text evidence="2">Belongs to the CorA metal ion transporter (MIT) (TC 1.A.35) family.</text>
</comment>
<dbReference type="PANTHER" id="PTHR47891">
    <property type="entry name" value="TRANSPORTER-RELATED"/>
    <property type="match status" value="1"/>
</dbReference>
<evidence type="ECO:0000256" key="5">
    <source>
        <dbReference type="ARBA" id="ARBA00023136"/>
    </source>
</evidence>
<dbReference type="Pfam" id="PF01544">
    <property type="entry name" value="CorA"/>
    <property type="match status" value="1"/>
</dbReference>
<gene>
    <name evidence="6" type="ORF">BUZ57_00375</name>
</gene>
<dbReference type="SUPFAM" id="SSF143865">
    <property type="entry name" value="CorA soluble domain-like"/>
    <property type="match status" value="1"/>
</dbReference>
<name>A0A0A8HNR6_STAHY</name>
<dbReference type="InterPro" id="IPR002523">
    <property type="entry name" value="MgTranspt_CorA/ZnTranspt_ZntB"/>
</dbReference>
<dbReference type="KEGG" id="shu:SHYC_02555"/>
<dbReference type="RefSeq" id="WP_039644232.1">
    <property type="nucleotide sequence ID" value="NZ_CP008747.1"/>
</dbReference>
<dbReference type="InterPro" id="IPR045863">
    <property type="entry name" value="CorA_TM1_TM2"/>
</dbReference>
<protein>
    <submittedName>
        <fullName evidence="6">Magnesium transporter CorA family protein</fullName>
    </submittedName>
</protein>
<dbReference type="Gene3D" id="3.30.460.20">
    <property type="entry name" value="CorA soluble domain-like"/>
    <property type="match status" value="1"/>
</dbReference>
<evidence type="ECO:0000256" key="4">
    <source>
        <dbReference type="ARBA" id="ARBA00022989"/>
    </source>
</evidence>
<dbReference type="GeneID" id="41072347"/>
<organism evidence="6 7">
    <name type="scientific">Staphylococcus hyicus</name>
    <dbReference type="NCBI Taxonomy" id="1284"/>
    <lineage>
        <taxon>Bacteria</taxon>
        <taxon>Bacillati</taxon>
        <taxon>Bacillota</taxon>
        <taxon>Bacilli</taxon>
        <taxon>Bacillales</taxon>
        <taxon>Staphylococcaceae</taxon>
        <taxon>Staphylococcus</taxon>
    </lineage>
</organism>
<evidence type="ECO:0000256" key="2">
    <source>
        <dbReference type="ARBA" id="ARBA00009765"/>
    </source>
</evidence>
<evidence type="ECO:0000313" key="7">
    <source>
        <dbReference type="Proteomes" id="UP000285625"/>
    </source>
</evidence>
<dbReference type="CDD" id="cd12827">
    <property type="entry name" value="EcCorA_ZntB-like_u2"/>
    <property type="match status" value="1"/>
</dbReference>
<dbReference type="AlphaFoldDB" id="A0A0A8HNR6"/>
<dbReference type="InterPro" id="IPR047199">
    <property type="entry name" value="CorA-like"/>
</dbReference>
<evidence type="ECO:0000313" key="6">
    <source>
        <dbReference type="EMBL" id="RIO47763.1"/>
    </source>
</evidence>
<evidence type="ECO:0000256" key="1">
    <source>
        <dbReference type="ARBA" id="ARBA00004141"/>
    </source>
</evidence>
<dbReference type="Proteomes" id="UP000285625">
    <property type="component" value="Unassembled WGS sequence"/>
</dbReference>
<keyword evidence="3" id="KW-0812">Transmembrane</keyword>
<reference evidence="6 7" key="1">
    <citation type="journal article" date="2016" name="Front. Microbiol.">
        <title>Comprehensive Phylogenetic Analysis of Bovine Non-aureus Staphylococci Species Based on Whole-Genome Sequencing.</title>
        <authorList>
            <person name="Naushad S."/>
            <person name="Barkema H.W."/>
            <person name="Luby C."/>
            <person name="Condas L.A."/>
            <person name="Nobrega D.B."/>
            <person name="Carson D.A."/>
            <person name="De Buck J."/>
        </authorList>
    </citation>
    <scope>NUCLEOTIDE SEQUENCE [LARGE SCALE GENOMIC DNA]</scope>
    <source>
        <strain evidence="6 7">SNUC 5959</strain>
    </source>
</reference>
<dbReference type="SUPFAM" id="SSF144083">
    <property type="entry name" value="Magnesium transport protein CorA, transmembrane region"/>
    <property type="match status" value="1"/>
</dbReference>
<comment type="subcellular location">
    <subcellularLocation>
        <location evidence="1">Membrane</location>
        <topology evidence="1">Multi-pass membrane protein</topology>
    </subcellularLocation>
</comment>
<accession>A0A0A8HNR6</accession>